<organism evidence="3">
    <name type="scientific">viral metagenome</name>
    <dbReference type="NCBI Taxonomy" id="1070528"/>
    <lineage>
        <taxon>unclassified sequences</taxon>
        <taxon>metagenomes</taxon>
        <taxon>organismal metagenomes</taxon>
    </lineage>
</organism>
<sequence length="605" mass="69336">MTINVGIDFGTSTCCLSYVKEEGIVNIIPNNINNYFTIPSILTVYDNMLIAGSEALFYDDTPKITNFKRLIGHRSIEPELQRFFKLPLLDHNHSLYIIVNGVNFSLEDILSTMIRKLSFIISEYLQTTDWQSVITVPAFFTEEQRKILWTSIQIVGIKCLKLLNEPSSACIAYLNNKIFDNLKVLVIDFGAGTLDLSIIDVEKTGIEVFCEVCGIYGDNNLGGIDITRIIGDHYKISFEEAEEMKIKGQYDFDILEKSFGNRIRECIDKVIEVSKTDIDEVILIGGSSKLEWLKKLVKNHLNIFPIVMINDFEEKAVSMGAALHCDHIANHRSIVLVDRLPLSIGVNALGLMNIVIPRNTTIPICKTKMYSTTDDNQEFVIIDVYQGESKFLENNTLIGSFTLDEIPLLQKGEPVIYVTIKVDVNGIITVHAREKRGNNEKALHIKRDNLDEDMIQVIKSKVNTELEMLYHKVHTVTYKLYTLMEKVNFQVFDNCVLDLDDTIKEKIFNELLEPVIHTVSLLKSHEKEYRLSLNKWNNILELDTEVKIMDIRYIIDKMEKWIRIINNEYEIYIISDCTLMGYKKEETGDELGDELNDKLSNTIQP</sequence>
<dbReference type="EMBL" id="MN740613">
    <property type="protein sequence ID" value="QHU35857.1"/>
    <property type="molecule type" value="Genomic_DNA"/>
</dbReference>
<dbReference type="InterPro" id="IPR043129">
    <property type="entry name" value="ATPase_NBD"/>
</dbReference>
<dbReference type="Gene3D" id="3.90.640.10">
    <property type="entry name" value="Actin, Chain A, domain 4"/>
    <property type="match status" value="1"/>
</dbReference>
<name>A0A6C0LYW4_9ZZZZ</name>
<reference evidence="3" key="1">
    <citation type="journal article" date="2020" name="Nature">
        <title>Giant virus diversity and host interactions through global metagenomics.</title>
        <authorList>
            <person name="Schulz F."/>
            <person name="Roux S."/>
            <person name="Paez-Espino D."/>
            <person name="Jungbluth S."/>
            <person name="Walsh D.A."/>
            <person name="Denef V.J."/>
            <person name="McMahon K.D."/>
            <person name="Konstantinidis K.T."/>
            <person name="Eloe-Fadrosh E.A."/>
            <person name="Kyrpides N.C."/>
            <person name="Woyke T."/>
        </authorList>
    </citation>
    <scope>NUCLEOTIDE SEQUENCE</scope>
    <source>
        <strain evidence="3">GVMAG-S-1035085-51</strain>
    </source>
</reference>
<dbReference type="SUPFAM" id="SSF100920">
    <property type="entry name" value="Heat shock protein 70kD (HSP70), peptide-binding domain"/>
    <property type="match status" value="1"/>
</dbReference>
<dbReference type="PANTHER" id="PTHR19375">
    <property type="entry name" value="HEAT SHOCK PROTEIN 70KDA"/>
    <property type="match status" value="1"/>
</dbReference>
<dbReference type="GO" id="GO:0140662">
    <property type="term" value="F:ATP-dependent protein folding chaperone"/>
    <property type="evidence" value="ECO:0007669"/>
    <property type="project" value="InterPro"/>
</dbReference>
<evidence type="ECO:0000256" key="1">
    <source>
        <dbReference type="ARBA" id="ARBA00022741"/>
    </source>
</evidence>
<proteinExistence type="predicted"/>
<dbReference type="AlphaFoldDB" id="A0A6C0LYW4"/>
<evidence type="ECO:0000313" key="3">
    <source>
        <dbReference type="EMBL" id="QHU35857.1"/>
    </source>
</evidence>
<accession>A0A6C0LYW4</accession>
<dbReference type="InterPro" id="IPR029047">
    <property type="entry name" value="HSP70_peptide-bd_sf"/>
</dbReference>
<protein>
    <submittedName>
        <fullName evidence="3">Uncharacterized protein</fullName>
    </submittedName>
</protein>
<dbReference type="Pfam" id="PF00012">
    <property type="entry name" value="HSP70"/>
    <property type="match status" value="2"/>
</dbReference>
<dbReference type="GO" id="GO:0005524">
    <property type="term" value="F:ATP binding"/>
    <property type="evidence" value="ECO:0007669"/>
    <property type="project" value="UniProtKB-KW"/>
</dbReference>
<dbReference type="Gene3D" id="2.60.34.10">
    <property type="entry name" value="Substrate Binding Domain Of DNAk, Chain A, domain 1"/>
    <property type="match status" value="1"/>
</dbReference>
<dbReference type="SUPFAM" id="SSF53067">
    <property type="entry name" value="Actin-like ATPase domain"/>
    <property type="match status" value="2"/>
</dbReference>
<keyword evidence="2" id="KW-0067">ATP-binding</keyword>
<dbReference type="PRINTS" id="PR00301">
    <property type="entry name" value="HEATSHOCK70"/>
</dbReference>
<dbReference type="Gene3D" id="3.30.420.40">
    <property type="match status" value="4"/>
</dbReference>
<keyword evidence="1" id="KW-0547">Nucleotide-binding</keyword>
<evidence type="ECO:0000256" key="2">
    <source>
        <dbReference type="ARBA" id="ARBA00022840"/>
    </source>
</evidence>
<dbReference type="InterPro" id="IPR013126">
    <property type="entry name" value="Hsp_70_fam"/>
</dbReference>